<dbReference type="SUPFAM" id="SSF51695">
    <property type="entry name" value="PLC-like phosphodiesterases"/>
    <property type="match status" value="1"/>
</dbReference>
<dbReference type="Proteomes" id="UP001589692">
    <property type="component" value="Unassembled WGS sequence"/>
</dbReference>
<evidence type="ECO:0000313" key="3">
    <source>
        <dbReference type="Proteomes" id="UP001589692"/>
    </source>
</evidence>
<keyword evidence="3" id="KW-1185">Reference proteome</keyword>
<gene>
    <name evidence="2" type="ORF">ACFFP0_08970</name>
</gene>
<dbReference type="PROSITE" id="PS51704">
    <property type="entry name" value="GP_PDE"/>
    <property type="match status" value="1"/>
</dbReference>
<evidence type="ECO:0000259" key="1">
    <source>
        <dbReference type="PROSITE" id="PS51704"/>
    </source>
</evidence>
<sequence>MLIKSAPMPNRHFSRCGHLANLFDIAMTVAATPVWRTCPTRIKETRVSLLFSETGKLHICAHRGQSYSAPENTLAAFRAAVQLGASVCETDLAVTADGEFVLIHDASVDRTTNGKGLVARMTLDELRELDAGSWFGPQFAGERVPTLREGFALARELGFIIQLELKIHGRDDEILPRLAKLIDEEDAHGVVQFSSFDFAQLRRAKLEMPRIHTLGISHSRLINPVAAAREALLDAYNIEIQHFASGEAQELHEEGIAAFLTVPRPDKIALNATYGDDLEPRLLAWIAEGRMDQLCCDDAGFLARLVGGDI</sequence>
<dbReference type="InterPro" id="IPR030395">
    <property type="entry name" value="GP_PDE_dom"/>
</dbReference>
<proteinExistence type="predicted"/>
<dbReference type="Gene3D" id="3.20.20.190">
    <property type="entry name" value="Phosphatidylinositol (PI) phosphodiesterase"/>
    <property type="match status" value="1"/>
</dbReference>
<accession>A0ABV6AEC1</accession>
<dbReference type="InterPro" id="IPR017946">
    <property type="entry name" value="PLC-like_Pdiesterase_TIM-brl"/>
</dbReference>
<feature type="domain" description="GP-PDE" evidence="1">
    <location>
        <begin position="57"/>
        <end position="306"/>
    </location>
</feature>
<comment type="caution">
    <text evidence="2">The sequence shown here is derived from an EMBL/GenBank/DDBJ whole genome shotgun (WGS) entry which is preliminary data.</text>
</comment>
<dbReference type="EMBL" id="JBHMAA010000011">
    <property type="protein sequence ID" value="MFB9948977.1"/>
    <property type="molecule type" value="Genomic_DNA"/>
</dbReference>
<name>A0ABV6AEC1_9HYPH</name>
<evidence type="ECO:0000313" key="2">
    <source>
        <dbReference type="EMBL" id="MFB9948977.1"/>
    </source>
</evidence>
<dbReference type="RefSeq" id="WP_377259254.1">
    <property type="nucleotide sequence ID" value="NZ_JBHMAA010000011.1"/>
</dbReference>
<organism evidence="2 3">
    <name type="scientific">Rhizobium puerariae</name>
    <dbReference type="NCBI Taxonomy" id="1585791"/>
    <lineage>
        <taxon>Bacteria</taxon>
        <taxon>Pseudomonadati</taxon>
        <taxon>Pseudomonadota</taxon>
        <taxon>Alphaproteobacteria</taxon>
        <taxon>Hyphomicrobiales</taxon>
        <taxon>Rhizobiaceae</taxon>
        <taxon>Rhizobium/Agrobacterium group</taxon>
        <taxon>Rhizobium</taxon>
    </lineage>
</organism>
<protein>
    <submittedName>
        <fullName evidence="2">Glycerophosphodiester phosphodiesterase</fullName>
    </submittedName>
</protein>
<dbReference type="Pfam" id="PF03009">
    <property type="entry name" value="GDPD"/>
    <property type="match status" value="1"/>
</dbReference>
<dbReference type="PANTHER" id="PTHR46211">
    <property type="entry name" value="GLYCEROPHOSPHORYL DIESTER PHOSPHODIESTERASE"/>
    <property type="match status" value="1"/>
</dbReference>
<reference evidence="2 3" key="1">
    <citation type="submission" date="2024-09" db="EMBL/GenBank/DDBJ databases">
        <authorList>
            <person name="Sun Q."/>
            <person name="Mori K."/>
        </authorList>
    </citation>
    <scope>NUCLEOTIDE SEQUENCE [LARGE SCALE GENOMIC DNA]</scope>
    <source>
        <strain evidence="2 3">TBRC 4938</strain>
    </source>
</reference>
<dbReference type="PANTHER" id="PTHR46211:SF14">
    <property type="entry name" value="GLYCEROPHOSPHODIESTER PHOSPHODIESTERASE"/>
    <property type="match status" value="1"/>
</dbReference>